<dbReference type="RefSeq" id="WP_185665467.1">
    <property type="nucleotide sequence ID" value="NZ_JACLAW010000015.1"/>
</dbReference>
<accession>A0A7X1FUF7</accession>
<sequence>MLDHRLQALPLVLALLPCAARAATDDAEAGLPSKAAVAAALDAHPSVGAADARADAARAQAEVLARGPHEFNLTGSYANRTVNDGISNGRFNEFEALLTRPLRLPGKAALDRRIGERGISYARNMAEDARHQAALLLAQDWWDWLGAAQEARIDAQAAANYETTLTAVNRRAALRDGSALEQDQASAALGSARALAVRSAGREAVARARLSAQFPALALPAAVPDVPPPRLPESGLAQLHDKILGRSHELAAAEALAQQADAQSDRARKERMGDPTIGLRVFSDKGGMEKGAGVQFTLPFGGGYRSAEAEEAAAQASAALADLQAVRLNITETASTDLAEAEATYSAWQRSRTALDAQVAALQKTRRGQQLGEIGLSEVLLAERLVHEAFRSEVVARTDAQRAITRIRIDSHQLWIGDEADEAVPRP</sequence>
<keyword evidence="4" id="KW-1185">Reference proteome</keyword>
<feature type="chain" id="PRO_5031415660" evidence="2">
    <location>
        <begin position="23"/>
        <end position="427"/>
    </location>
</feature>
<name>A0A7X1FUF7_9SPHN</name>
<dbReference type="Pfam" id="PF02321">
    <property type="entry name" value="OEP"/>
    <property type="match status" value="1"/>
</dbReference>
<comment type="similarity">
    <text evidence="1">Belongs to the outer membrane factor (OMF) (TC 1.B.17) family.</text>
</comment>
<comment type="caution">
    <text evidence="3">The sequence shown here is derived from an EMBL/GenBank/DDBJ whole genome shotgun (WGS) entry which is preliminary data.</text>
</comment>
<dbReference type="InterPro" id="IPR003423">
    <property type="entry name" value="OMP_efflux"/>
</dbReference>
<dbReference type="SUPFAM" id="SSF56954">
    <property type="entry name" value="Outer membrane efflux proteins (OEP)"/>
    <property type="match status" value="1"/>
</dbReference>
<evidence type="ECO:0000313" key="3">
    <source>
        <dbReference type="EMBL" id="MBC2667173.1"/>
    </source>
</evidence>
<reference evidence="3 4" key="1">
    <citation type="submission" date="2020-08" db="EMBL/GenBank/DDBJ databases">
        <title>The genome sequence of type strain Novosphingobium flavum NBRC 111647.</title>
        <authorList>
            <person name="Liu Y."/>
        </authorList>
    </citation>
    <scope>NUCLEOTIDE SEQUENCE [LARGE SCALE GENOMIC DNA]</scope>
    <source>
        <strain evidence="3 4">NBRC 111647</strain>
    </source>
</reference>
<evidence type="ECO:0000256" key="2">
    <source>
        <dbReference type="SAM" id="SignalP"/>
    </source>
</evidence>
<keyword evidence="2" id="KW-0732">Signal</keyword>
<evidence type="ECO:0000313" key="4">
    <source>
        <dbReference type="Proteomes" id="UP000566813"/>
    </source>
</evidence>
<protein>
    <submittedName>
        <fullName evidence="3">TolC family protein</fullName>
    </submittedName>
</protein>
<dbReference type="Proteomes" id="UP000566813">
    <property type="component" value="Unassembled WGS sequence"/>
</dbReference>
<dbReference type="Gene3D" id="1.20.1600.10">
    <property type="entry name" value="Outer membrane efflux proteins (OEP)"/>
    <property type="match status" value="1"/>
</dbReference>
<dbReference type="AlphaFoldDB" id="A0A7X1FUF7"/>
<dbReference type="InterPro" id="IPR010131">
    <property type="entry name" value="MdtP/NodT-like"/>
</dbReference>
<dbReference type="EMBL" id="JACLAW010000015">
    <property type="protein sequence ID" value="MBC2667173.1"/>
    <property type="molecule type" value="Genomic_DNA"/>
</dbReference>
<proteinExistence type="inferred from homology"/>
<dbReference type="PANTHER" id="PTHR30203:SF24">
    <property type="entry name" value="BLR4935 PROTEIN"/>
    <property type="match status" value="1"/>
</dbReference>
<evidence type="ECO:0000256" key="1">
    <source>
        <dbReference type="ARBA" id="ARBA00007613"/>
    </source>
</evidence>
<gene>
    <name evidence="3" type="ORF">H7F51_16760</name>
</gene>
<organism evidence="3 4">
    <name type="scientific">Novosphingobium flavum</name>
    <dbReference type="NCBI Taxonomy" id="1778672"/>
    <lineage>
        <taxon>Bacteria</taxon>
        <taxon>Pseudomonadati</taxon>
        <taxon>Pseudomonadota</taxon>
        <taxon>Alphaproteobacteria</taxon>
        <taxon>Sphingomonadales</taxon>
        <taxon>Sphingomonadaceae</taxon>
        <taxon>Novosphingobium</taxon>
    </lineage>
</organism>
<dbReference type="PANTHER" id="PTHR30203">
    <property type="entry name" value="OUTER MEMBRANE CATION EFFLUX PROTEIN"/>
    <property type="match status" value="1"/>
</dbReference>
<dbReference type="GO" id="GO:0015562">
    <property type="term" value="F:efflux transmembrane transporter activity"/>
    <property type="evidence" value="ECO:0007669"/>
    <property type="project" value="InterPro"/>
</dbReference>
<feature type="signal peptide" evidence="2">
    <location>
        <begin position="1"/>
        <end position="22"/>
    </location>
</feature>